<organism evidence="2 3">
    <name type="scientific">Pararhizobium mangrovi</name>
    <dbReference type="NCBI Taxonomy" id="2590452"/>
    <lineage>
        <taxon>Bacteria</taxon>
        <taxon>Pseudomonadati</taxon>
        <taxon>Pseudomonadota</taxon>
        <taxon>Alphaproteobacteria</taxon>
        <taxon>Hyphomicrobiales</taxon>
        <taxon>Rhizobiaceae</taxon>
        <taxon>Rhizobium/Agrobacterium group</taxon>
        <taxon>Pararhizobium</taxon>
    </lineage>
</organism>
<dbReference type="Gene3D" id="3.40.50.150">
    <property type="entry name" value="Vaccinia Virus protein VP39"/>
    <property type="match status" value="1"/>
</dbReference>
<name>A0A506U078_9HYPH</name>
<gene>
    <name evidence="2" type="ORF">FJU11_14220</name>
</gene>
<evidence type="ECO:0000313" key="3">
    <source>
        <dbReference type="Proteomes" id="UP000320314"/>
    </source>
</evidence>
<reference evidence="2 3" key="1">
    <citation type="submission" date="2019-06" db="EMBL/GenBank/DDBJ databases">
        <authorList>
            <person name="Li M."/>
        </authorList>
    </citation>
    <scope>NUCLEOTIDE SEQUENCE [LARGE SCALE GENOMIC DNA]</scope>
    <source>
        <strain evidence="2 3">BGMRC6574</strain>
    </source>
</reference>
<evidence type="ECO:0000313" key="2">
    <source>
        <dbReference type="EMBL" id="TPW26611.1"/>
    </source>
</evidence>
<sequence>MTNDAVAPAIQAHNERPASIWNSAGAGYEGISRGIADSIEHAVLRLNPEQDERVLDIATGTGWAARLVARRGARVVGIDLGAELIEAAEERARTEGLDITYDVGDAEALPFGDGTFDAAISTCGIMFATRPEAAASELARVIRRGGRVVLTTWRPDSNVFEMFKVMKAYMPTAPDPAPPSPFEWGREERVSELLGEAFDLTFEDGVSFYREPDGEAAWAMFSQNYGPTKALAGSLDTGRRDELHNDFVAFHDRFRTELGISVPRTYLLTYGVRN</sequence>
<evidence type="ECO:0000259" key="1">
    <source>
        <dbReference type="Pfam" id="PF08241"/>
    </source>
</evidence>
<dbReference type="GO" id="GO:0008757">
    <property type="term" value="F:S-adenosylmethionine-dependent methyltransferase activity"/>
    <property type="evidence" value="ECO:0007669"/>
    <property type="project" value="InterPro"/>
</dbReference>
<accession>A0A506U078</accession>
<keyword evidence="3" id="KW-1185">Reference proteome</keyword>
<keyword evidence="2" id="KW-0808">Transferase</keyword>
<feature type="domain" description="Methyltransferase type 11" evidence="1">
    <location>
        <begin position="55"/>
        <end position="150"/>
    </location>
</feature>
<dbReference type="Pfam" id="PF08241">
    <property type="entry name" value="Methyltransf_11"/>
    <property type="match status" value="1"/>
</dbReference>
<protein>
    <submittedName>
        <fullName evidence="2">Methyltransferase domain-containing protein</fullName>
    </submittedName>
</protein>
<dbReference type="PANTHER" id="PTHR43591">
    <property type="entry name" value="METHYLTRANSFERASE"/>
    <property type="match status" value="1"/>
</dbReference>
<dbReference type="SUPFAM" id="SSF53335">
    <property type="entry name" value="S-adenosyl-L-methionine-dependent methyltransferases"/>
    <property type="match status" value="1"/>
</dbReference>
<dbReference type="CDD" id="cd02440">
    <property type="entry name" value="AdoMet_MTases"/>
    <property type="match status" value="1"/>
</dbReference>
<dbReference type="OrthoDB" id="8153637at2"/>
<dbReference type="Proteomes" id="UP000320314">
    <property type="component" value="Unassembled WGS sequence"/>
</dbReference>
<dbReference type="PANTHER" id="PTHR43591:SF24">
    <property type="entry name" value="2-METHOXY-6-POLYPRENYL-1,4-BENZOQUINOL METHYLASE, MITOCHONDRIAL"/>
    <property type="match status" value="1"/>
</dbReference>
<dbReference type="GO" id="GO:0032259">
    <property type="term" value="P:methylation"/>
    <property type="evidence" value="ECO:0007669"/>
    <property type="project" value="UniProtKB-KW"/>
</dbReference>
<dbReference type="AlphaFoldDB" id="A0A506U078"/>
<dbReference type="InterPro" id="IPR013216">
    <property type="entry name" value="Methyltransf_11"/>
</dbReference>
<proteinExistence type="predicted"/>
<dbReference type="EMBL" id="VHLH01000028">
    <property type="protein sequence ID" value="TPW26611.1"/>
    <property type="molecule type" value="Genomic_DNA"/>
</dbReference>
<comment type="caution">
    <text evidence="2">The sequence shown here is derived from an EMBL/GenBank/DDBJ whole genome shotgun (WGS) entry which is preliminary data.</text>
</comment>
<dbReference type="InterPro" id="IPR029063">
    <property type="entry name" value="SAM-dependent_MTases_sf"/>
</dbReference>
<keyword evidence="2" id="KW-0489">Methyltransferase</keyword>
<dbReference type="RefSeq" id="WP_141167737.1">
    <property type="nucleotide sequence ID" value="NZ_VHLH01000028.1"/>
</dbReference>